<evidence type="ECO:0000313" key="2">
    <source>
        <dbReference type="EMBL" id="MFI0793612.1"/>
    </source>
</evidence>
<dbReference type="InterPro" id="IPR019595">
    <property type="entry name" value="DUF2470"/>
</dbReference>
<dbReference type="EMBL" id="JBIRPU010000007">
    <property type="protein sequence ID" value="MFI0793612.1"/>
    <property type="molecule type" value="Genomic_DNA"/>
</dbReference>
<feature type="domain" description="DUF2470" evidence="1">
    <location>
        <begin position="193"/>
        <end position="258"/>
    </location>
</feature>
<evidence type="ECO:0000313" key="3">
    <source>
        <dbReference type="Proteomes" id="UP001611075"/>
    </source>
</evidence>
<dbReference type="Proteomes" id="UP001611075">
    <property type="component" value="Unassembled WGS sequence"/>
</dbReference>
<dbReference type="Gene3D" id="3.20.180.10">
    <property type="entry name" value="PNP-oxidase-like"/>
    <property type="match status" value="1"/>
</dbReference>
<comment type="caution">
    <text evidence="2">The sequence shown here is derived from an EMBL/GenBank/DDBJ whole genome shotgun (WGS) entry which is preliminary data.</text>
</comment>
<gene>
    <name evidence="2" type="ORF">ACH4OY_13105</name>
</gene>
<dbReference type="SUPFAM" id="SSF50475">
    <property type="entry name" value="FMN-binding split barrel"/>
    <property type="match status" value="1"/>
</dbReference>
<accession>A0ABW7SN18</accession>
<reference evidence="2 3" key="1">
    <citation type="submission" date="2024-10" db="EMBL/GenBank/DDBJ databases">
        <title>The Natural Products Discovery Center: Release of the First 8490 Sequenced Strains for Exploring Actinobacteria Biosynthetic Diversity.</title>
        <authorList>
            <person name="Kalkreuter E."/>
            <person name="Kautsar S.A."/>
            <person name="Yang D."/>
            <person name="Bader C.D."/>
            <person name="Teijaro C.N."/>
            <person name="Fluegel L."/>
            <person name="Davis C.M."/>
            <person name="Simpson J.R."/>
            <person name="Lauterbach L."/>
            <person name="Steele A.D."/>
            <person name="Gui C."/>
            <person name="Meng S."/>
            <person name="Li G."/>
            <person name="Viehrig K."/>
            <person name="Ye F."/>
            <person name="Su P."/>
            <person name="Kiefer A.F."/>
            <person name="Nichols A."/>
            <person name="Cepeda A.J."/>
            <person name="Yan W."/>
            <person name="Fan B."/>
            <person name="Jiang Y."/>
            <person name="Adhikari A."/>
            <person name="Zheng C.-J."/>
            <person name="Schuster L."/>
            <person name="Cowan T.M."/>
            <person name="Smanski M.J."/>
            <person name="Chevrette M.G."/>
            <person name="De Carvalho L.P.S."/>
            <person name="Shen B."/>
        </authorList>
    </citation>
    <scope>NUCLEOTIDE SEQUENCE [LARGE SCALE GENOMIC DNA]</scope>
    <source>
        <strain evidence="2 3">NPDC021253</strain>
    </source>
</reference>
<dbReference type="InterPro" id="IPR037119">
    <property type="entry name" value="Haem_oxidase_HugZ-like_sf"/>
</dbReference>
<evidence type="ECO:0000259" key="1">
    <source>
        <dbReference type="Pfam" id="PF10615"/>
    </source>
</evidence>
<dbReference type="Pfam" id="PF10615">
    <property type="entry name" value="DUF2470"/>
    <property type="match status" value="1"/>
</dbReference>
<organism evidence="2 3">
    <name type="scientific">Micromonospora rubida</name>
    <dbReference type="NCBI Taxonomy" id="2697657"/>
    <lineage>
        <taxon>Bacteria</taxon>
        <taxon>Bacillati</taxon>
        <taxon>Actinomycetota</taxon>
        <taxon>Actinomycetes</taxon>
        <taxon>Micromonosporales</taxon>
        <taxon>Micromonosporaceae</taxon>
        <taxon>Micromonospora</taxon>
    </lineage>
</organism>
<proteinExistence type="predicted"/>
<protein>
    <submittedName>
        <fullName evidence="2">DUF2470 domain-containing protein</fullName>
    </submittedName>
</protein>
<sequence length="303" mass="30927">MVFHPAGRPAALEGTASASATNATAGVPACAVLTDSGPVTARSALSAAPSLRLGLGDTAVDLMGAHAVLPDGTVILAVDAMTRTGGLLVAARGRPGAVRLDVTQLVPVATRSRVRAKVWVMGTAHRFDPVSLDSCDGDAVMSLLDLPPVALWAVEPVEVGLLRNLDEANVSVSAYRAARPDPLATVEAVYLPHLALQHSDVLDQLTALIDPVLTARSTRVIPVAVDADGIVLRAEAVGGHTDVRLPFASPVTGWAGVAGGLRMLLAEAERRNAVRSPGPATIAGRPPTVICDLPAACCGVASV</sequence>
<name>A0ABW7SN18_9ACTN</name>
<dbReference type="RefSeq" id="WP_396679471.1">
    <property type="nucleotide sequence ID" value="NZ_JBIRPU010000007.1"/>
</dbReference>
<keyword evidence="3" id="KW-1185">Reference proteome</keyword>